<dbReference type="AlphaFoldDB" id="A0A0C3J6S8"/>
<evidence type="ECO:0000313" key="1">
    <source>
        <dbReference type="EMBL" id="KIN93381.1"/>
    </source>
</evidence>
<reference evidence="1" key="3">
    <citation type="submission" date="2015-02" db="EMBL/GenBank/DDBJ databases">
        <title>Evolutionary Origins and Diversification of the Mycorrhizal Mutualists.</title>
        <authorList>
            <consortium name="DOE Joint Genome Institute"/>
            <consortium name="Mycorrhizal Genomics Consortium"/>
            <person name="Kohler A."/>
            <person name="Kuo A."/>
            <person name="Nagy L.G."/>
            <person name="Floudas D."/>
            <person name="Copeland A."/>
            <person name="Barry K.W."/>
            <person name="Cichocki N."/>
            <person name="Veneault-Fourrey C."/>
            <person name="LaButti K."/>
            <person name="Lindquist E.A."/>
            <person name="Lipzen A."/>
            <person name="Lundell T."/>
            <person name="Morin E."/>
            <person name="Murat C."/>
            <person name="Riley R."/>
            <person name="Ohm R."/>
            <person name="Sun H."/>
            <person name="Tunlid A."/>
            <person name="Henrissat B."/>
            <person name="Grigoriev I.V."/>
            <person name="Hibbett D.S."/>
            <person name="Martin F."/>
        </authorList>
    </citation>
    <scope>NUCLEOTIDE SEQUENCE</scope>
    <source>
        <strain evidence="1">Marx 270</strain>
    </source>
</reference>
<feature type="non-terminal residue" evidence="1">
    <location>
        <position position="60"/>
    </location>
</feature>
<gene>
    <name evidence="1" type="ORF">M404DRAFT_1008997</name>
    <name evidence="2" type="ORF">M404DRAFT_999400</name>
</gene>
<organism evidence="1 3">
    <name type="scientific">Pisolithus tinctorius Marx 270</name>
    <dbReference type="NCBI Taxonomy" id="870435"/>
    <lineage>
        <taxon>Eukaryota</taxon>
        <taxon>Fungi</taxon>
        <taxon>Dikarya</taxon>
        <taxon>Basidiomycota</taxon>
        <taxon>Agaricomycotina</taxon>
        <taxon>Agaricomycetes</taxon>
        <taxon>Agaricomycetidae</taxon>
        <taxon>Boletales</taxon>
        <taxon>Sclerodermatineae</taxon>
        <taxon>Pisolithaceae</taxon>
        <taxon>Pisolithus</taxon>
    </lineage>
</organism>
<reference evidence="1 3" key="1">
    <citation type="submission" date="2014-04" db="EMBL/GenBank/DDBJ databases">
        <authorList>
            <consortium name="DOE Joint Genome Institute"/>
            <person name="Kuo A."/>
            <person name="Kohler A."/>
            <person name="Costa M.D."/>
            <person name="Nagy L.G."/>
            <person name="Floudas D."/>
            <person name="Copeland A."/>
            <person name="Barry K.W."/>
            <person name="Cichocki N."/>
            <person name="Veneault-Fourrey C."/>
            <person name="LaButti K."/>
            <person name="Lindquist E.A."/>
            <person name="Lipzen A."/>
            <person name="Lundell T."/>
            <person name="Morin E."/>
            <person name="Murat C."/>
            <person name="Sun H."/>
            <person name="Tunlid A."/>
            <person name="Henrissat B."/>
            <person name="Grigoriev I.V."/>
            <person name="Hibbett D.S."/>
            <person name="Martin F."/>
            <person name="Nordberg H.P."/>
            <person name="Cantor M.N."/>
            <person name="Hua S.X."/>
        </authorList>
    </citation>
    <scope>NUCLEOTIDE SEQUENCE [LARGE SCALE GENOMIC DNA]</scope>
    <source>
        <strain evidence="1 3">Marx 270</strain>
    </source>
</reference>
<evidence type="ECO:0000313" key="3">
    <source>
        <dbReference type="Proteomes" id="UP000054217"/>
    </source>
</evidence>
<reference evidence="3" key="2">
    <citation type="submission" date="2015-01" db="EMBL/GenBank/DDBJ databases">
        <title>Evolutionary Origins and Diversification of the Mycorrhizal Mutualists.</title>
        <authorList>
            <consortium name="DOE Joint Genome Institute"/>
            <consortium name="Mycorrhizal Genomics Consortium"/>
            <person name="Kohler A."/>
            <person name="Kuo A."/>
            <person name="Nagy L.G."/>
            <person name="Floudas D."/>
            <person name="Copeland A."/>
            <person name="Barry K.W."/>
            <person name="Cichocki N."/>
            <person name="Veneault-Fourrey C."/>
            <person name="LaButti K."/>
            <person name="Lindquist E.A."/>
            <person name="Lipzen A."/>
            <person name="Lundell T."/>
            <person name="Morin E."/>
            <person name="Murat C."/>
            <person name="Riley R."/>
            <person name="Ohm R."/>
            <person name="Sun H."/>
            <person name="Tunlid A."/>
            <person name="Henrissat B."/>
            <person name="Grigoriev I.V."/>
            <person name="Hibbett D.S."/>
            <person name="Martin F."/>
        </authorList>
    </citation>
    <scope>NUCLEOTIDE SEQUENCE [LARGE SCALE GENOMIC DNA]</scope>
    <source>
        <strain evidence="3">Marx 270</strain>
    </source>
</reference>
<dbReference type="Proteomes" id="UP000054217">
    <property type="component" value="Unassembled WGS sequence"/>
</dbReference>
<proteinExistence type="predicted"/>
<accession>A0A0C3J6S8</accession>
<name>A0A0C3J6S8_PISTI</name>
<evidence type="ECO:0000313" key="2">
    <source>
        <dbReference type="EMBL" id="KIO06181.1"/>
    </source>
</evidence>
<keyword evidence="3" id="KW-1185">Reference proteome</keyword>
<dbReference type="EMBL" id="KN832175">
    <property type="protein sequence ID" value="KIN93381.1"/>
    <property type="molecule type" value="Genomic_DNA"/>
</dbReference>
<dbReference type="EMBL" id="KN831964">
    <property type="protein sequence ID" value="KIO06181.1"/>
    <property type="molecule type" value="Genomic_DNA"/>
</dbReference>
<sequence length="60" mass="6673">MELYRESSVLISSHGGALDIASPTHTHSMQRKCQTLPPQDLRPLSRHRAGYCVCLIPCPL</sequence>
<protein>
    <submittedName>
        <fullName evidence="1">Uncharacterized protein</fullName>
    </submittedName>
</protein>
<dbReference type="HOGENOM" id="CLU_2948251_0_0_1"/>